<evidence type="ECO:0000256" key="4">
    <source>
        <dbReference type="PROSITE-ProRule" id="PRU00510"/>
    </source>
</evidence>
<dbReference type="Pfam" id="PF01258">
    <property type="entry name" value="zf-dskA_traR"/>
    <property type="match status" value="1"/>
</dbReference>
<keyword evidence="1" id="KW-0479">Metal-binding</keyword>
<evidence type="ECO:0000256" key="1">
    <source>
        <dbReference type="ARBA" id="ARBA00022723"/>
    </source>
</evidence>
<dbReference type="STRING" id="1798508.A3A35_00720"/>
<dbReference type="GO" id="GO:0008270">
    <property type="term" value="F:zinc ion binding"/>
    <property type="evidence" value="ECO:0007669"/>
    <property type="project" value="UniProtKB-KW"/>
</dbReference>
<evidence type="ECO:0000313" key="6">
    <source>
        <dbReference type="EMBL" id="OGG71673.1"/>
    </source>
</evidence>
<proteinExistence type="predicted"/>
<dbReference type="PROSITE" id="PS51128">
    <property type="entry name" value="ZF_DKSA_2"/>
    <property type="match status" value="1"/>
</dbReference>
<feature type="domain" description="Zinc finger DksA/TraR C4-type" evidence="5">
    <location>
        <begin position="86"/>
        <end position="113"/>
    </location>
</feature>
<comment type="caution">
    <text evidence="4">Lacks conserved residue(s) required for the propagation of feature annotation.</text>
</comment>
<dbReference type="PANTHER" id="PTHR33823">
    <property type="entry name" value="RNA POLYMERASE-BINDING TRANSCRIPTION FACTOR DKSA-RELATED"/>
    <property type="match status" value="1"/>
</dbReference>
<reference evidence="6 7" key="1">
    <citation type="journal article" date="2016" name="Nat. Commun.">
        <title>Thousands of microbial genomes shed light on interconnected biogeochemical processes in an aquifer system.</title>
        <authorList>
            <person name="Anantharaman K."/>
            <person name="Brown C.T."/>
            <person name="Hug L.A."/>
            <person name="Sharon I."/>
            <person name="Castelle C.J."/>
            <person name="Probst A.J."/>
            <person name="Thomas B.C."/>
            <person name="Singh A."/>
            <person name="Wilkins M.J."/>
            <person name="Karaoz U."/>
            <person name="Brodie E.L."/>
            <person name="Williams K.H."/>
            <person name="Hubbard S.S."/>
            <person name="Banfield J.F."/>
        </authorList>
    </citation>
    <scope>NUCLEOTIDE SEQUENCE [LARGE SCALE GENOMIC DNA]</scope>
</reference>
<dbReference type="Gene3D" id="1.20.120.910">
    <property type="entry name" value="DksA, coiled-coil domain"/>
    <property type="match status" value="1"/>
</dbReference>
<dbReference type="EMBL" id="MFLV01000011">
    <property type="protein sequence ID" value="OGG71673.1"/>
    <property type="molecule type" value="Genomic_DNA"/>
</dbReference>
<organism evidence="6 7">
    <name type="scientific">Candidatus Kaiserbacteria bacterium RIFCSPLOWO2_01_FULL_51_21</name>
    <dbReference type="NCBI Taxonomy" id="1798508"/>
    <lineage>
        <taxon>Bacteria</taxon>
        <taxon>Candidatus Kaiseribacteriota</taxon>
    </lineage>
</organism>
<dbReference type="AlphaFoldDB" id="A0A1F6EDC0"/>
<evidence type="ECO:0000256" key="3">
    <source>
        <dbReference type="ARBA" id="ARBA00022833"/>
    </source>
</evidence>
<dbReference type="PANTHER" id="PTHR33823:SF4">
    <property type="entry name" value="GENERAL STRESS PROTEIN 16O"/>
    <property type="match status" value="1"/>
</dbReference>
<dbReference type="InterPro" id="IPR000962">
    <property type="entry name" value="Znf_DskA_TraR"/>
</dbReference>
<dbReference type="Proteomes" id="UP000179115">
    <property type="component" value="Unassembled WGS sequence"/>
</dbReference>
<gene>
    <name evidence="6" type="ORF">A3A35_00720</name>
</gene>
<evidence type="ECO:0000313" key="7">
    <source>
        <dbReference type="Proteomes" id="UP000179115"/>
    </source>
</evidence>
<accession>A0A1F6EDC0</accession>
<protein>
    <recommendedName>
        <fullName evidence="5">Zinc finger DksA/TraR C4-type domain-containing protein</fullName>
    </recommendedName>
</protein>
<keyword evidence="2" id="KW-0863">Zinc-finger</keyword>
<comment type="caution">
    <text evidence="6">The sequence shown here is derived from an EMBL/GenBank/DDBJ whole genome shotgun (WGS) entry which is preliminary data.</text>
</comment>
<name>A0A1F6EDC0_9BACT</name>
<sequence length="120" mass="13361">MDTSHLKNKLEAELQKLEGELTSIGERNPSNPADWEAIAPDMNIPAADPNEVADSIEEYETRSGELKELEIRYNEVKGALERLEKGTYGICRIGGEPIEPERLEANPAATTCMKHLENPK</sequence>
<evidence type="ECO:0000259" key="5">
    <source>
        <dbReference type="Pfam" id="PF01258"/>
    </source>
</evidence>
<evidence type="ECO:0000256" key="2">
    <source>
        <dbReference type="ARBA" id="ARBA00022771"/>
    </source>
</evidence>
<keyword evidence="3" id="KW-0862">Zinc</keyword>